<feature type="compositionally biased region" description="Polar residues" evidence="1">
    <location>
        <begin position="1222"/>
        <end position="1245"/>
    </location>
</feature>
<feature type="compositionally biased region" description="Basic and acidic residues" evidence="1">
    <location>
        <begin position="911"/>
        <end position="923"/>
    </location>
</feature>
<feature type="region of interest" description="Disordered" evidence="1">
    <location>
        <begin position="40"/>
        <end position="64"/>
    </location>
</feature>
<evidence type="ECO:0000313" key="3">
    <source>
        <dbReference type="Proteomes" id="UP000757232"/>
    </source>
</evidence>
<feature type="compositionally biased region" description="Polar residues" evidence="1">
    <location>
        <begin position="519"/>
        <end position="531"/>
    </location>
</feature>
<feature type="compositionally biased region" description="Polar residues" evidence="1">
    <location>
        <begin position="768"/>
        <end position="779"/>
    </location>
</feature>
<name>A0A9Q5HWV3_SANBA</name>
<feature type="compositionally biased region" description="Polar residues" evidence="1">
    <location>
        <begin position="1118"/>
        <end position="1131"/>
    </location>
</feature>
<feature type="region of interest" description="Disordered" evidence="1">
    <location>
        <begin position="239"/>
        <end position="279"/>
    </location>
</feature>
<feature type="region of interest" description="Disordered" evidence="1">
    <location>
        <begin position="1183"/>
        <end position="1333"/>
    </location>
</feature>
<feature type="compositionally biased region" description="Low complexity" evidence="1">
    <location>
        <begin position="1322"/>
        <end position="1333"/>
    </location>
</feature>
<feature type="compositionally biased region" description="Polar residues" evidence="1">
    <location>
        <begin position="453"/>
        <end position="467"/>
    </location>
</feature>
<feature type="region of interest" description="Disordered" evidence="1">
    <location>
        <begin position="1061"/>
        <end position="1131"/>
    </location>
</feature>
<feature type="region of interest" description="Disordered" evidence="1">
    <location>
        <begin position="655"/>
        <end position="985"/>
    </location>
</feature>
<feature type="compositionally biased region" description="Polar residues" evidence="1">
    <location>
        <begin position="349"/>
        <end position="366"/>
    </location>
</feature>
<feature type="compositionally biased region" description="Basic and acidic residues" evidence="1">
    <location>
        <begin position="1414"/>
        <end position="1423"/>
    </location>
</feature>
<evidence type="ECO:0000313" key="2">
    <source>
        <dbReference type="EMBL" id="OCB87335.1"/>
    </source>
</evidence>
<comment type="caution">
    <text evidence="2">The sequence shown here is derived from an EMBL/GenBank/DDBJ whole genome shotgun (WGS) entry which is preliminary data.</text>
</comment>
<feature type="compositionally biased region" description="Polar residues" evidence="1">
    <location>
        <begin position="239"/>
        <end position="250"/>
    </location>
</feature>
<gene>
    <name evidence="2" type="ORF">A7U60_g5474</name>
</gene>
<feature type="compositionally biased region" description="Basic and acidic residues" evidence="1">
    <location>
        <begin position="818"/>
        <end position="830"/>
    </location>
</feature>
<protein>
    <submittedName>
        <fullName evidence="2">Uncharacterized protein</fullName>
    </submittedName>
</protein>
<feature type="region of interest" description="Disordered" evidence="1">
    <location>
        <begin position="336"/>
        <end position="608"/>
    </location>
</feature>
<feature type="compositionally biased region" description="Polar residues" evidence="1">
    <location>
        <begin position="1075"/>
        <end position="1087"/>
    </location>
</feature>
<feature type="compositionally biased region" description="Basic and acidic residues" evidence="1">
    <location>
        <begin position="505"/>
        <end position="514"/>
    </location>
</feature>
<feature type="compositionally biased region" description="Polar residues" evidence="1">
    <location>
        <begin position="405"/>
        <end position="414"/>
    </location>
</feature>
<feature type="compositionally biased region" description="Polar residues" evidence="1">
    <location>
        <begin position="1390"/>
        <end position="1404"/>
    </location>
</feature>
<sequence length="1469" mass="161041">MGDSRKSVPSFSSFTFKTIGSNSLFSRISDRTPEAVAVTTVEQDEGDLHVDMDVDLPEPPDLPPSLLARFSDQPNESDPLRSTFFHPNGTYSPLFLTPGPVQYETVLNGNPRDNDLNEPVCLDVASFDENRKQRCTDPAEQEQNSQALFPIRPEQRSPATTLALPSRTNASIGLLTPPPSGLLASSPVNWSIAFAYQASLLPKSNDSVDSVFPFTPLTKLLQEERDAWSEVLQTKQAQVDRASTCTQPLDTNERDLRAGQTDDDRSRLSGPTIPNSLPRTLLSCLPSQSQQNLSSSEVVSGAVANDKAELCSSRIPASTHDSSNSRAAFQSFLNASQRTSDKANGDGVPQQNPKDQVYPEQSSIQFTDAAKLPSPREKELKSLLKARTTSHCSGSDRAPDGGTYTICSRLSPTASKHENSARPNDPTNPERVSTTDSFGATELPTPPIVKTDMPSSRIQSTNLQRLQNDGLKISSPQSSRNLSTRIHSEPSPRCSSIAAIQQDPKQLKPRDGLMKESLGSETSRISSQVSKASVFAPNPVIRQPPPTSEPHAPHSRVTSFTSSDGGKAKGAVDRVPVVKTEDSDGGSTGPTTGSTMDTSTKIKKEEQEDIKIRLKVEEDSKPLPKDKYIFQIPARDCPKVAKKEEDRDGMLILHTNANAQASSRKKSISQAEHSRKVAYAPVQQVDIRQKDRYDGATETGLAINKPTDNTEPSRSLGTKFENTLSAQEPAPADSLVQAELATPPPFSREAAADDSVGAEPVRRDLSEQVPSRTASQNAKAQLAQPEPLSINDNSYRGFSPRRRTDSWVPETSRHVRQRSRDRECPTHLLDHWSPPRLSGPRTPAPVRSRPVADTYRPPVSLHERAPRRFRDDLRDEHDEDRLPRRLREGRARFSPEYLPDPPFRGRSSPPRRTDRNRARDSPPHRNTCAFDTRFASSHSNMQATIPRPCSPHTSRSHVGFEEGQEHNNRNMLPRREVPRSPVNNTQHNLYSDQLTAHRRSDDAPHHDSRYIQQHANGAAQGLPSPERRFVPDSTYMRAMGNERRASIHDIDVAENAVNGRQEASASPWNEGTFYTGDQSSQDASSKTIVCRDEMNTSANSVSERREKTVGSSDLLVPPTQSHTTMPLSTQPSRPYISELRVDTLRDLPNAQPATKRVSVSDRSEENVKKNVLHEVVESNATATSHIYGRDEDGKSQTRNRFGGCRVEKDIRPSRGSMVEKSSLLSPSDPQNATGHTSLPSSNTPMLNRLSAPASSLKRQAAKGSASHISQTNLSTGAERSGQTSSMGKAEENAKSRSLAQRIDNDPAGSIGSMQQLGDFTESPRSPIPSLSSRLGDILIRDGSDHLKERAASKPVSLPSDLPLGSRITGAKLEAHQAKHPLPPKPVPRQASPTITTQDPRSTINPPVLLKRMRSLTDDNDSYRPVKQSRGRGAAGGRGRGRGNNGSHYSPRGSFHASPSSKRSLEDRLS</sequence>
<evidence type="ECO:0000256" key="1">
    <source>
        <dbReference type="SAM" id="MobiDB-lite"/>
    </source>
</evidence>
<organism evidence="2 3">
    <name type="scientific">Sanghuangporus baumii</name>
    <name type="common">Phellinus baumii</name>
    <dbReference type="NCBI Taxonomy" id="108892"/>
    <lineage>
        <taxon>Eukaryota</taxon>
        <taxon>Fungi</taxon>
        <taxon>Dikarya</taxon>
        <taxon>Basidiomycota</taxon>
        <taxon>Agaricomycotina</taxon>
        <taxon>Agaricomycetes</taxon>
        <taxon>Hymenochaetales</taxon>
        <taxon>Hymenochaetaceae</taxon>
        <taxon>Sanghuangporus</taxon>
    </lineage>
</organism>
<feature type="region of interest" description="Disordered" evidence="1">
    <location>
        <begin position="1373"/>
        <end position="1469"/>
    </location>
</feature>
<feature type="compositionally biased region" description="Polar residues" evidence="1">
    <location>
        <begin position="934"/>
        <end position="943"/>
    </location>
</feature>
<feature type="compositionally biased region" description="Gly residues" evidence="1">
    <location>
        <begin position="1432"/>
        <end position="1443"/>
    </location>
</feature>
<feature type="compositionally biased region" description="Polar residues" evidence="1">
    <location>
        <begin position="1266"/>
        <end position="1286"/>
    </location>
</feature>
<feature type="compositionally biased region" description="Basic and acidic residues" evidence="1">
    <location>
        <begin position="861"/>
        <end position="893"/>
    </location>
</feature>
<accession>A0A9Q5HWV3</accession>
<feature type="compositionally biased region" description="Polar residues" evidence="1">
    <location>
        <begin position="474"/>
        <end position="485"/>
    </location>
</feature>
<dbReference type="Proteomes" id="UP000757232">
    <property type="component" value="Unassembled WGS sequence"/>
</dbReference>
<feature type="compositionally biased region" description="Polar residues" evidence="1">
    <location>
        <begin position="706"/>
        <end position="726"/>
    </location>
</feature>
<dbReference type="EMBL" id="LNZH02000192">
    <property type="protein sequence ID" value="OCB87335.1"/>
    <property type="molecule type" value="Genomic_DNA"/>
</dbReference>
<feature type="compositionally biased region" description="Low complexity" evidence="1">
    <location>
        <begin position="589"/>
        <end position="599"/>
    </location>
</feature>
<proteinExistence type="predicted"/>
<feature type="compositionally biased region" description="Basic and acidic residues" evidence="1">
    <location>
        <begin position="251"/>
        <end position="267"/>
    </location>
</feature>
<keyword evidence="3" id="KW-1185">Reference proteome</keyword>
<feature type="compositionally biased region" description="Basic and acidic residues" evidence="1">
    <location>
        <begin position="958"/>
        <end position="978"/>
    </location>
</feature>
<feature type="compositionally biased region" description="Polar residues" evidence="1">
    <location>
        <begin position="421"/>
        <end position="438"/>
    </location>
</feature>
<reference evidence="2" key="1">
    <citation type="submission" date="2016-06" db="EMBL/GenBank/DDBJ databases">
        <title>Draft Genome sequence of the fungus Inonotus baumii.</title>
        <authorList>
            <person name="Zhu H."/>
            <person name="Lin W."/>
        </authorList>
    </citation>
    <scope>NUCLEOTIDE SEQUENCE</scope>
    <source>
        <strain evidence="2">821</strain>
    </source>
</reference>